<organism evidence="1 2">
    <name type="scientific">Chrysemys picta bellii</name>
    <name type="common">Western painted turtle</name>
    <name type="synonym">Emys bellii</name>
    <dbReference type="NCBI Taxonomy" id="8478"/>
    <lineage>
        <taxon>Eukaryota</taxon>
        <taxon>Metazoa</taxon>
        <taxon>Chordata</taxon>
        <taxon>Craniata</taxon>
        <taxon>Vertebrata</taxon>
        <taxon>Euteleostomi</taxon>
        <taxon>Archelosauria</taxon>
        <taxon>Testudinata</taxon>
        <taxon>Testudines</taxon>
        <taxon>Cryptodira</taxon>
        <taxon>Durocryptodira</taxon>
        <taxon>Testudinoidea</taxon>
        <taxon>Emydidae</taxon>
        <taxon>Chrysemys</taxon>
    </lineage>
</organism>
<name>A0A8C3PDM3_CHRPI</name>
<evidence type="ECO:0000313" key="1">
    <source>
        <dbReference type="Ensembl" id="ENSCPBP00000034929.1"/>
    </source>
</evidence>
<keyword evidence="2" id="KW-1185">Reference proteome</keyword>
<dbReference type="Proteomes" id="UP000694380">
    <property type="component" value="Unplaced"/>
</dbReference>
<evidence type="ECO:0008006" key="3">
    <source>
        <dbReference type="Google" id="ProtNLM"/>
    </source>
</evidence>
<dbReference type="GeneTree" id="ENSGT00950000185223"/>
<sequence>MDPTQANLPLAVPLGATQNLQAQVSALQVEVVFPAALVLVPQEPKIPLPEKFDGDCGPLSPLIPHVQDRVGLIFSLLTGEALTWMSPLLEQFSSLLSQLEEPGWPGGQEDDRFQP</sequence>
<proteinExistence type="predicted"/>
<accession>A0A8C3PDM3</accession>
<evidence type="ECO:0000313" key="2">
    <source>
        <dbReference type="Proteomes" id="UP000694380"/>
    </source>
</evidence>
<dbReference type="AlphaFoldDB" id="A0A8C3PDM3"/>
<reference evidence="1" key="2">
    <citation type="submission" date="2025-09" db="UniProtKB">
        <authorList>
            <consortium name="Ensembl"/>
        </authorList>
    </citation>
    <scope>IDENTIFICATION</scope>
</reference>
<protein>
    <recommendedName>
        <fullName evidence="3">DUF4939 domain-containing protein</fullName>
    </recommendedName>
</protein>
<dbReference type="Ensembl" id="ENSCPBT00000040998.1">
    <property type="protein sequence ID" value="ENSCPBP00000034929.1"/>
    <property type="gene ID" value="ENSCPBG00000024357.1"/>
</dbReference>
<reference evidence="1" key="1">
    <citation type="submission" date="2025-08" db="UniProtKB">
        <authorList>
            <consortium name="Ensembl"/>
        </authorList>
    </citation>
    <scope>IDENTIFICATION</scope>
</reference>